<reference evidence="2 3" key="1">
    <citation type="submission" date="2019-04" db="EMBL/GenBank/DDBJ databases">
        <authorList>
            <person name="Hwang J.C."/>
        </authorList>
    </citation>
    <scope>NUCLEOTIDE SEQUENCE [LARGE SCALE GENOMIC DNA]</scope>
    <source>
        <strain evidence="2 3">IMCC35001</strain>
    </source>
</reference>
<dbReference type="RefSeq" id="WP_136852189.1">
    <property type="nucleotide sequence ID" value="NZ_SWCI01000002.1"/>
</dbReference>
<keyword evidence="1" id="KW-1133">Transmembrane helix</keyword>
<feature type="transmembrane region" description="Helical" evidence="1">
    <location>
        <begin position="51"/>
        <end position="69"/>
    </location>
</feature>
<sequence length="74" mass="8656">MLTVIEPLFLLGGAVLVLTSLTLYSRRQKHLHGFWQVWVGKLKDFTIAEFRFYRMGILFLFIGIVLRIVNLTMI</sequence>
<gene>
    <name evidence="2" type="ORF">FCL40_05725</name>
</gene>
<keyword evidence="1" id="KW-0472">Membrane</keyword>
<evidence type="ECO:0000256" key="1">
    <source>
        <dbReference type="SAM" id="Phobius"/>
    </source>
</evidence>
<dbReference type="Proteomes" id="UP000305674">
    <property type="component" value="Unassembled WGS sequence"/>
</dbReference>
<keyword evidence="1" id="KW-0812">Transmembrane</keyword>
<accession>A0A4U1BHV1</accession>
<proteinExistence type="predicted"/>
<organism evidence="2 3">
    <name type="scientific">Ferrimonas sediminicola</name>
    <dbReference type="NCBI Taxonomy" id="2569538"/>
    <lineage>
        <taxon>Bacteria</taxon>
        <taxon>Pseudomonadati</taxon>
        <taxon>Pseudomonadota</taxon>
        <taxon>Gammaproteobacteria</taxon>
        <taxon>Alteromonadales</taxon>
        <taxon>Ferrimonadaceae</taxon>
        <taxon>Ferrimonas</taxon>
    </lineage>
</organism>
<evidence type="ECO:0000313" key="2">
    <source>
        <dbReference type="EMBL" id="TKB50647.1"/>
    </source>
</evidence>
<evidence type="ECO:0000313" key="3">
    <source>
        <dbReference type="Proteomes" id="UP000305674"/>
    </source>
</evidence>
<name>A0A4U1BHV1_9GAMM</name>
<dbReference type="EMBL" id="SWCI01000002">
    <property type="protein sequence ID" value="TKB50647.1"/>
    <property type="molecule type" value="Genomic_DNA"/>
</dbReference>
<dbReference type="OrthoDB" id="6184036at2"/>
<comment type="caution">
    <text evidence="2">The sequence shown here is derived from an EMBL/GenBank/DDBJ whole genome shotgun (WGS) entry which is preliminary data.</text>
</comment>
<protein>
    <submittedName>
        <fullName evidence="2">Uncharacterized protein</fullName>
    </submittedName>
</protein>
<keyword evidence="3" id="KW-1185">Reference proteome</keyword>
<dbReference type="AlphaFoldDB" id="A0A4U1BHV1"/>